<comment type="caution">
    <text evidence="1">The sequence shown here is derived from an EMBL/GenBank/DDBJ whole genome shotgun (WGS) entry which is preliminary data.</text>
</comment>
<name>A0ACD3Q4U0_LARCR</name>
<evidence type="ECO:0000313" key="2">
    <source>
        <dbReference type="Proteomes" id="UP000793456"/>
    </source>
</evidence>
<sequence>MMTSAVQCIIILACTAILTSAAGSIKTCRCLNPGTGVRVPFANIVSAAEYLPRPYCNKKEVIITLTNGPSKCLDPAERFTNAVLRRLKARDAVKNTLASKATTVPETMSKTATIAPTSS</sequence>
<reference evidence="1" key="1">
    <citation type="submission" date="2018-11" db="EMBL/GenBank/DDBJ databases">
        <title>The sequence and de novo assembly of Larimichthys crocea genome using PacBio and Hi-C technologies.</title>
        <authorList>
            <person name="Xu P."/>
            <person name="Chen B."/>
            <person name="Zhou Z."/>
            <person name="Ke Q."/>
            <person name="Wu Y."/>
            <person name="Bai H."/>
            <person name="Pu F."/>
        </authorList>
    </citation>
    <scope>NUCLEOTIDE SEQUENCE</scope>
    <source>
        <tissue evidence="1">Muscle</tissue>
    </source>
</reference>
<accession>A0ACD3Q4U0</accession>
<dbReference type="Proteomes" id="UP000793456">
    <property type="component" value="Chromosome XXIV"/>
</dbReference>
<gene>
    <name evidence="1" type="ORF">E3U43_007726</name>
</gene>
<keyword evidence="2" id="KW-1185">Reference proteome</keyword>
<dbReference type="EMBL" id="CM011697">
    <property type="protein sequence ID" value="TMS02186.1"/>
    <property type="molecule type" value="Genomic_DNA"/>
</dbReference>
<evidence type="ECO:0000313" key="1">
    <source>
        <dbReference type="EMBL" id="TMS02186.1"/>
    </source>
</evidence>
<organism evidence="1 2">
    <name type="scientific">Larimichthys crocea</name>
    <name type="common">Large yellow croaker</name>
    <name type="synonym">Pseudosciaena crocea</name>
    <dbReference type="NCBI Taxonomy" id="215358"/>
    <lineage>
        <taxon>Eukaryota</taxon>
        <taxon>Metazoa</taxon>
        <taxon>Chordata</taxon>
        <taxon>Craniata</taxon>
        <taxon>Vertebrata</taxon>
        <taxon>Euteleostomi</taxon>
        <taxon>Actinopterygii</taxon>
        <taxon>Neopterygii</taxon>
        <taxon>Teleostei</taxon>
        <taxon>Neoteleostei</taxon>
        <taxon>Acanthomorphata</taxon>
        <taxon>Eupercaria</taxon>
        <taxon>Sciaenidae</taxon>
        <taxon>Larimichthys</taxon>
    </lineage>
</organism>
<proteinExistence type="predicted"/>
<protein>
    <submittedName>
        <fullName evidence="1">Uncharacterized protein</fullName>
    </submittedName>
</protein>